<accession>A0A835PJW9</accession>
<reference evidence="1 2" key="1">
    <citation type="journal article" date="2020" name="Nat. Food">
        <title>A phased Vanilla planifolia genome enables genetic improvement of flavour and production.</title>
        <authorList>
            <person name="Hasing T."/>
            <person name="Tang H."/>
            <person name="Brym M."/>
            <person name="Khazi F."/>
            <person name="Huang T."/>
            <person name="Chambers A.H."/>
        </authorList>
    </citation>
    <scope>NUCLEOTIDE SEQUENCE [LARGE SCALE GENOMIC DNA]</scope>
    <source>
        <tissue evidence="1">Leaf</tissue>
    </source>
</reference>
<evidence type="ECO:0000313" key="1">
    <source>
        <dbReference type="EMBL" id="KAG0455286.1"/>
    </source>
</evidence>
<name>A0A835PJW9_VANPL</name>
<comment type="caution">
    <text evidence="1">The sequence shown here is derived from an EMBL/GenBank/DDBJ whole genome shotgun (WGS) entry which is preliminary data.</text>
</comment>
<protein>
    <submittedName>
        <fullName evidence="1">Uncharacterized protein</fullName>
    </submittedName>
</protein>
<dbReference type="OrthoDB" id="9984778at2759"/>
<keyword evidence="2" id="KW-1185">Reference proteome</keyword>
<dbReference type="AlphaFoldDB" id="A0A835PJW9"/>
<sequence length="67" mass="7579">MLRWSGEKTKLFAIWNREEDGRVLSQGGGVDRGNKEGPQSESFLGIAMEQAVRTLTCGCRCNDFERR</sequence>
<organism evidence="1 2">
    <name type="scientific">Vanilla planifolia</name>
    <name type="common">Vanilla</name>
    <dbReference type="NCBI Taxonomy" id="51239"/>
    <lineage>
        <taxon>Eukaryota</taxon>
        <taxon>Viridiplantae</taxon>
        <taxon>Streptophyta</taxon>
        <taxon>Embryophyta</taxon>
        <taxon>Tracheophyta</taxon>
        <taxon>Spermatophyta</taxon>
        <taxon>Magnoliopsida</taxon>
        <taxon>Liliopsida</taxon>
        <taxon>Asparagales</taxon>
        <taxon>Orchidaceae</taxon>
        <taxon>Vanilloideae</taxon>
        <taxon>Vanilleae</taxon>
        <taxon>Vanilla</taxon>
    </lineage>
</organism>
<gene>
    <name evidence="1" type="ORF">HPP92_024578</name>
</gene>
<dbReference type="EMBL" id="JADCNL010000013">
    <property type="protein sequence ID" value="KAG0455286.1"/>
    <property type="molecule type" value="Genomic_DNA"/>
</dbReference>
<evidence type="ECO:0000313" key="2">
    <source>
        <dbReference type="Proteomes" id="UP000636800"/>
    </source>
</evidence>
<dbReference type="Proteomes" id="UP000636800">
    <property type="component" value="Chromosome 13"/>
</dbReference>
<proteinExistence type="predicted"/>